<organism evidence="2 3">
    <name type="scientific">Pseudocohnilembus persalinus</name>
    <name type="common">Ciliate</name>
    <dbReference type="NCBI Taxonomy" id="266149"/>
    <lineage>
        <taxon>Eukaryota</taxon>
        <taxon>Sar</taxon>
        <taxon>Alveolata</taxon>
        <taxon>Ciliophora</taxon>
        <taxon>Intramacronucleata</taxon>
        <taxon>Oligohymenophorea</taxon>
        <taxon>Scuticociliatia</taxon>
        <taxon>Philasterida</taxon>
        <taxon>Pseudocohnilembidae</taxon>
        <taxon>Pseudocohnilembus</taxon>
    </lineage>
</organism>
<dbReference type="SUPFAM" id="SSF52833">
    <property type="entry name" value="Thioredoxin-like"/>
    <property type="match status" value="1"/>
</dbReference>
<dbReference type="InParanoid" id="A0A0V0QI17"/>
<comment type="caution">
    <text evidence="2">The sequence shown here is derived from an EMBL/GenBank/DDBJ whole genome shotgun (WGS) entry which is preliminary data.</text>
</comment>
<dbReference type="InterPro" id="IPR001853">
    <property type="entry name" value="DSBA-like_thioredoxin_dom"/>
</dbReference>
<dbReference type="Pfam" id="PF01323">
    <property type="entry name" value="DSBA"/>
    <property type="match status" value="1"/>
</dbReference>
<evidence type="ECO:0000259" key="1">
    <source>
        <dbReference type="Pfam" id="PF01323"/>
    </source>
</evidence>
<dbReference type="AlphaFoldDB" id="A0A0V0QI17"/>
<dbReference type="EMBL" id="LDAU01000162">
    <property type="protein sequence ID" value="KRX01842.1"/>
    <property type="molecule type" value="Genomic_DNA"/>
</dbReference>
<gene>
    <name evidence="2" type="ORF">PPERSA_00464</name>
</gene>
<protein>
    <submittedName>
        <fullName evidence="2">Thioredoxin-like fold</fullName>
    </submittedName>
</protein>
<reference evidence="2 3" key="1">
    <citation type="journal article" date="2015" name="Sci. Rep.">
        <title>Genome of the facultative scuticociliatosis pathogen Pseudocohnilembus persalinus provides insight into its virulence through horizontal gene transfer.</title>
        <authorList>
            <person name="Xiong J."/>
            <person name="Wang G."/>
            <person name="Cheng J."/>
            <person name="Tian M."/>
            <person name="Pan X."/>
            <person name="Warren A."/>
            <person name="Jiang C."/>
            <person name="Yuan D."/>
            <person name="Miao W."/>
        </authorList>
    </citation>
    <scope>NUCLEOTIDE SEQUENCE [LARGE SCALE GENOMIC DNA]</scope>
    <source>
        <strain evidence="2">36N120E</strain>
    </source>
</reference>
<dbReference type="OrthoDB" id="1930760at2759"/>
<accession>A0A0V0QI17</accession>
<evidence type="ECO:0000313" key="3">
    <source>
        <dbReference type="Proteomes" id="UP000054937"/>
    </source>
</evidence>
<keyword evidence="3" id="KW-1185">Reference proteome</keyword>
<evidence type="ECO:0000313" key="2">
    <source>
        <dbReference type="EMBL" id="KRX01842.1"/>
    </source>
</evidence>
<sequence>METKVMDIRILADLNNPDCLNGVEKFKKALEKIDQNEIKLTYYFSPLIYCDPNIKQGIPYKEYFNLKDSKLGQDQATFFQKRIGELQEESDKLGLNLKYREVTDQYKLFSTIQAQRLMEWSLELKGDDLQGKLHNKILRANFEQGLDISDVNVLANLSEEIGIDKEQVLKFLNDKEQEPNQEQVRELAGFNIYGLQQAGGYIPSFIFSDFSTLPGSATIEEFYKNILSAASNIKHG</sequence>
<dbReference type="InterPro" id="IPR036249">
    <property type="entry name" value="Thioredoxin-like_sf"/>
</dbReference>
<name>A0A0V0QI17_PSEPJ</name>
<dbReference type="GO" id="GO:0016491">
    <property type="term" value="F:oxidoreductase activity"/>
    <property type="evidence" value="ECO:0007669"/>
    <property type="project" value="InterPro"/>
</dbReference>
<dbReference type="Proteomes" id="UP000054937">
    <property type="component" value="Unassembled WGS sequence"/>
</dbReference>
<dbReference type="Gene3D" id="3.40.30.10">
    <property type="entry name" value="Glutaredoxin"/>
    <property type="match status" value="1"/>
</dbReference>
<proteinExistence type="predicted"/>
<feature type="domain" description="DSBA-like thioredoxin" evidence="1">
    <location>
        <begin position="12"/>
        <end position="187"/>
    </location>
</feature>